<dbReference type="Pfam" id="PF00557">
    <property type="entry name" value="Peptidase_M24"/>
    <property type="match status" value="1"/>
</dbReference>
<protein>
    <submittedName>
        <fullName evidence="3">Xaa-Pro peptidase family protein</fullName>
    </submittedName>
</protein>
<dbReference type="InterPro" id="IPR001714">
    <property type="entry name" value="Pept_M24_MAP"/>
</dbReference>
<accession>A0ABU3TRJ1</accession>
<keyword evidence="4" id="KW-1185">Reference proteome</keyword>
<dbReference type="Gene3D" id="3.90.230.10">
    <property type="entry name" value="Creatinase/methionine aminopeptidase superfamily"/>
    <property type="match status" value="1"/>
</dbReference>
<sequence length="407" mass="44711">MIQRRDFIKSSIGISALMGNANLYTQAPSEASPISNEERMQRIGKAQELLQKNNMVALILDAGTTMQYFTGLSWYPSERSMLVIIPTKGELTYICPYFEEDRLLELIKIGKQVRTWHEDENPFELCIKTIKDFGFGSGQIGIEEQTRFFISNGLQKAGQQFQLVSGDPVSVTCRLIKSPAEIALMQKANDITTLAIQAGIAALTEGCTPRQISQKIAQKHTELGAQHGFASVTFGVATSFPHGSSRKQILQKGDVVMLDCGCQVDGYESDITRTVVFGEPTQKQIDIWNLEKRAQQAGFEAAVLGAPCENVDLAARGLLVKAGFGPEYKLPGLPHRTGHGIGMDGHEWGNMVKGNKLPLQVGMCFSIEPTIAIPGEFGVRLEDCVYMTEQGPKWFSQPSPSISQAFT</sequence>
<gene>
    <name evidence="3" type="ORF">PQG45_05540</name>
</gene>
<dbReference type="InterPro" id="IPR000587">
    <property type="entry name" value="Creatinase_N"/>
</dbReference>
<evidence type="ECO:0000259" key="2">
    <source>
        <dbReference type="Pfam" id="PF01321"/>
    </source>
</evidence>
<organism evidence="3 4">
    <name type="scientific">Aquirufa regiilacus</name>
    <dbReference type="NCBI Taxonomy" id="3024868"/>
    <lineage>
        <taxon>Bacteria</taxon>
        <taxon>Pseudomonadati</taxon>
        <taxon>Bacteroidota</taxon>
        <taxon>Cytophagia</taxon>
        <taxon>Cytophagales</taxon>
        <taxon>Flectobacillaceae</taxon>
        <taxon>Aquirufa</taxon>
    </lineage>
</organism>
<dbReference type="InterPro" id="IPR036005">
    <property type="entry name" value="Creatinase/aminopeptidase-like"/>
</dbReference>
<dbReference type="Gene3D" id="3.40.350.10">
    <property type="entry name" value="Creatinase/prolidase N-terminal domain"/>
    <property type="match status" value="1"/>
</dbReference>
<feature type="domain" description="Creatinase N-terminal" evidence="2">
    <location>
        <begin position="42"/>
        <end position="176"/>
    </location>
</feature>
<name>A0ABU3TRJ1_9BACT</name>
<evidence type="ECO:0000259" key="1">
    <source>
        <dbReference type="Pfam" id="PF00557"/>
    </source>
</evidence>
<dbReference type="InterPro" id="IPR050659">
    <property type="entry name" value="Peptidase_M24B"/>
</dbReference>
<dbReference type="InterPro" id="IPR000994">
    <property type="entry name" value="Pept_M24"/>
</dbReference>
<proteinExistence type="predicted"/>
<feature type="domain" description="Peptidase M24" evidence="1">
    <location>
        <begin position="184"/>
        <end position="389"/>
    </location>
</feature>
<dbReference type="SUPFAM" id="SSF53092">
    <property type="entry name" value="Creatinase/prolidase N-terminal domain"/>
    <property type="match status" value="1"/>
</dbReference>
<dbReference type="Proteomes" id="UP001249959">
    <property type="component" value="Unassembled WGS sequence"/>
</dbReference>
<dbReference type="EMBL" id="JAVNWW010000001">
    <property type="protein sequence ID" value="MDU0808496.1"/>
    <property type="molecule type" value="Genomic_DNA"/>
</dbReference>
<dbReference type="Pfam" id="PF01321">
    <property type="entry name" value="Creatinase_N"/>
    <property type="match status" value="1"/>
</dbReference>
<dbReference type="RefSeq" id="WP_315577513.1">
    <property type="nucleotide sequence ID" value="NZ_JARDXH010000008.1"/>
</dbReference>
<evidence type="ECO:0000313" key="4">
    <source>
        <dbReference type="Proteomes" id="UP001249959"/>
    </source>
</evidence>
<evidence type="ECO:0000313" key="3">
    <source>
        <dbReference type="EMBL" id="MDU0808496.1"/>
    </source>
</evidence>
<dbReference type="SUPFAM" id="SSF55920">
    <property type="entry name" value="Creatinase/aminopeptidase"/>
    <property type="match status" value="1"/>
</dbReference>
<dbReference type="PRINTS" id="PR00599">
    <property type="entry name" value="MAPEPTIDASE"/>
</dbReference>
<comment type="caution">
    <text evidence="3">The sequence shown here is derived from an EMBL/GenBank/DDBJ whole genome shotgun (WGS) entry which is preliminary data.</text>
</comment>
<dbReference type="PANTHER" id="PTHR46112:SF3">
    <property type="entry name" value="AMINOPEPTIDASE YPDF"/>
    <property type="match status" value="1"/>
</dbReference>
<reference evidence="3 4" key="1">
    <citation type="submission" date="2023-09" db="EMBL/GenBank/DDBJ databases">
        <title>Aquirufa genomes.</title>
        <authorList>
            <person name="Pitt A."/>
        </authorList>
    </citation>
    <scope>NUCLEOTIDE SEQUENCE [LARGE SCALE GENOMIC DNA]</scope>
    <source>
        <strain evidence="3 4">LEOWEIH-7C</strain>
    </source>
</reference>
<dbReference type="PANTHER" id="PTHR46112">
    <property type="entry name" value="AMINOPEPTIDASE"/>
    <property type="match status" value="1"/>
</dbReference>
<dbReference type="InterPro" id="IPR029149">
    <property type="entry name" value="Creatin/AminoP/Spt16_N"/>
</dbReference>